<dbReference type="Pfam" id="PF11070">
    <property type="entry name" value="DUF2871"/>
    <property type="match status" value="1"/>
</dbReference>
<organism evidence="1 2">
    <name type="scientific">Turicibacter sanguinis</name>
    <dbReference type="NCBI Taxonomy" id="154288"/>
    <lineage>
        <taxon>Bacteria</taxon>
        <taxon>Bacillati</taxon>
        <taxon>Bacillota</taxon>
        <taxon>Erysipelotrichia</taxon>
        <taxon>Erysipelotrichales</taxon>
        <taxon>Turicibacteraceae</taxon>
        <taxon>Turicibacter</taxon>
    </lineage>
</organism>
<evidence type="ECO:0000313" key="1">
    <source>
        <dbReference type="EMBL" id="MTK20388.1"/>
    </source>
</evidence>
<accession>A0A173T3A5</accession>
<name>A0A173T3A5_9FIRM</name>
<dbReference type="InterPro" id="IPR021299">
    <property type="entry name" value="DUF2871"/>
</dbReference>
<protein>
    <submittedName>
        <fullName evidence="1">DUF2871 family protein</fullName>
    </submittedName>
</protein>
<dbReference type="EMBL" id="WMQE01000004">
    <property type="protein sequence ID" value="MTK20388.1"/>
    <property type="molecule type" value="Genomic_DNA"/>
</dbReference>
<dbReference type="AlphaFoldDB" id="A0A173T3A5"/>
<dbReference type="OrthoDB" id="1644899at2"/>
<comment type="caution">
    <text evidence="1">The sequence shown here is derived from an EMBL/GenBank/DDBJ whole genome shotgun (WGS) entry which is preliminary data.</text>
</comment>
<sequence>MMKKLVNTAFTYTVVALVCGVIYREFTKMVGFTGQTNLSLLHTHLFTLGMLFFLVVLALEAIFKVSEQKMFKWFFIIYNIGLVLSAMMMAVRGFLQVQGTELSKALNASISGISGIGHIGLGVGLALFFIVLKRSVATK</sequence>
<evidence type="ECO:0000313" key="2">
    <source>
        <dbReference type="Proteomes" id="UP000487649"/>
    </source>
</evidence>
<dbReference type="Proteomes" id="UP000487649">
    <property type="component" value="Unassembled WGS sequence"/>
</dbReference>
<dbReference type="GeneID" id="60059070"/>
<proteinExistence type="predicted"/>
<reference evidence="1 2" key="1">
    <citation type="journal article" date="2019" name="Nat. Med.">
        <title>A library of human gut bacterial isolates paired with longitudinal multiomics data enables mechanistic microbiome research.</title>
        <authorList>
            <person name="Poyet M."/>
            <person name="Groussin M."/>
            <person name="Gibbons S.M."/>
            <person name="Avila-Pacheco J."/>
            <person name="Jiang X."/>
            <person name="Kearney S.M."/>
            <person name="Perrotta A.R."/>
            <person name="Berdy B."/>
            <person name="Zhao S."/>
            <person name="Lieberman T.D."/>
            <person name="Swanson P.K."/>
            <person name="Smith M."/>
            <person name="Roesemann S."/>
            <person name="Alexander J.E."/>
            <person name="Rich S.A."/>
            <person name="Livny J."/>
            <person name="Vlamakis H."/>
            <person name="Clish C."/>
            <person name="Bullock K."/>
            <person name="Deik A."/>
            <person name="Scott J."/>
            <person name="Pierce K.A."/>
            <person name="Xavier R.J."/>
            <person name="Alm E.J."/>
        </authorList>
    </citation>
    <scope>NUCLEOTIDE SEQUENCE [LARGE SCALE GENOMIC DNA]</scope>
    <source>
        <strain evidence="1 2">BIOML-A198</strain>
    </source>
</reference>
<gene>
    <name evidence="1" type="ORF">GMA92_02905</name>
</gene>
<dbReference type="RefSeq" id="WP_006784999.1">
    <property type="nucleotide sequence ID" value="NZ_CABJBH010000007.1"/>
</dbReference>